<dbReference type="InterPro" id="IPR011990">
    <property type="entry name" value="TPR-like_helical_dom_sf"/>
</dbReference>
<dbReference type="OrthoDB" id="1400571at2"/>
<dbReference type="EMBL" id="FQWL01000002">
    <property type="protein sequence ID" value="SHG46156.1"/>
    <property type="molecule type" value="Genomic_DNA"/>
</dbReference>
<dbReference type="InterPro" id="IPR021314">
    <property type="entry name" value="DUF2911"/>
</dbReference>
<evidence type="ECO:0008006" key="4">
    <source>
        <dbReference type="Google" id="ProtNLM"/>
    </source>
</evidence>
<proteinExistence type="predicted"/>
<protein>
    <recommendedName>
        <fullName evidence="4">DUF2911 domain-containing protein</fullName>
    </recommendedName>
</protein>
<keyword evidence="1" id="KW-0732">Signal</keyword>
<dbReference type="Gene3D" id="1.25.40.10">
    <property type="entry name" value="Tetratricopeptide repeat domain"/>
    <property type="match status" value="1"/>
</dbReference>
<dbReference type="SUPFAM" id="SSF48452">
    <property type="entry name" value="TPR-like"/>
    <property type="match status" value="1"/>
</dbReference>
<evidence type="ECO:0000313" key="3">
    <source>
        <dbReference type="Proteomes" id="UP000184532"/>
    </source>
</evidence>
<dbReference type="STRING" id="570519.SAMN04488116_1314"/>
<dbReference type="RefSeq" id="WP_073177553.1">
    <property type="nucleotide sequence ID" value="NZ_FQWL01000002.1"/>
</dbReference>
<gene>
    <name evidence="2" type="ORF">SAMN04488116_1314</name>
</gene>
<accession>A0A1M5K019</accession>
<sequence length="366" mass="41330">MKKIVLGLLGLFTMSGFGQSNPFHTMTYPTSSPMVVEMQRLGVTEITISYHSPALRERDVWNNPDVIPQNGTPMAWRAGANMNTIIEFGTDVTINDKQLEAGAYGFHVIPRENTYTLIFAHNSNQWGSYYLDMENDVALTIDVNSATCPNTEQLDFEFIDRKDDSVVVALEWGTKRLPFTVGVDLNKTVVESFRNELRGINTYRWEAWDDAANWCLQHDTNLEEALTWANRSIDGGYNGFAANKNLSNLTTKARLLDKLGRDEELASTVSEASKLSAPAYDFNGFIIFLLRQKQYEQALAMSTSSLEQHPDTWYLQLNKAISLYHTKKKGKEMLRLLDKAHKGAPDNFKSRIEEISGEVKDGTYGI</sequence>
<evidence type="ECO:0000313" key="2">
    <source>
        <dbReference type="EMBL" id="SHG46156.1"/>
    </source>
</evidence>
<feature type="signal peptide" evidence="1">
    <location>
        <begin position="1"/>
        <end position="20"/>
    </location>
</feature>
<feature type="chain" id="PRO_5012251634" description="DUF2911 domain-containing protein" evidence="1">
    <location>
        <begin position="21"/>
        <end position="366"/>
    </location>
</feature>
<dbReference type="AlphaFoldDB" id="A0A1M5K019"/>
<evidence type="ECO:0000256" key="1">
    <source>
        <dbReference type="SAM" id="SignalP"/>
    </source>
</evidence>
<organism evidence="2 3">
    <name type="scientific">Flagellimonas flava</name>
    <dbReference type="NCBI Taxonomy" id="570519"/>
    <lineage>
        <taxon>Bacteria</taxon>
        <taxon>Pseudomonadati</taxon>
        <taxon>Bacteroidota</taxon>
        <taxon>Flavobacteriia</taxon>
        <taxon>Flavobacteriales</taxon>
        <taxon>Flavobacteriaceae</taxon>
        <taxon>Flagellimonas</taxon>
    </lineage>
</organism>
<dbReference type="Proteomes" id="UP000184532">
    <property type="component" value="Unassembled WGS sequence"/>
</dbReference>
<name>A0A1M5K019_9FLAO</name>
<reference evidence="3" key="1">
    <citation type="submission" date="2016-11" db="EMBL/GenBank/DDBJ databases">
        <authorList>
            <person name="Varghese N."/>
            <person name="Submissions S."/>
        </authorList>
    </citation>
    <scope>NUCLEOTIDE SEQUENCE [LARGE SCALE GENOMIC DNA]</scope>
    <source>
        <strain evidence="3">DSM 22638</strain>
    </source>
</reference>
<keyword evidence="3" id="KW-1185">Reference proteome</keyword>
<dbReference type="Pfam" id="PF11138">
    <property type="entry name" value="DUF2911"/>
    <property type="match status" value="1"/>
</dbReference>